<proteinExistence type="predicted"/>
<dbReference type="AlphaFoldDB" id="E3T6K9"/>
<organism evidence="2">
    <name type="scientific">uncultured bacterium 98</name>
    <dbReference type="NCBI Taxonomy" id="698395"/>
    <lineage>
        <taxon>Bacteria</taxon>
        <taxon>environmental samples</taxon>
    </lineage>
</organism>
<reference evidence="2" key="1">
    <citation type="submission" date="2009-12" db="EMBL/GenBank/DDBJ databases">
        <authorList>
            <person name="Kielak A."/>
            <person name="van Veen J.A."/>
            <person name="Kowalchuk G.A."/>
        </authorList>
    </citation>
    <scope>NUCLEOTIDE SEQUENCE</scope>
</reference>
<protein>
    <submittedName>
        <fullName evidence="2">Amine oxidase flavin-containing protein</fullName>
    </submittedName>
</protein>
<dbReference type="PANTHER" id="PTHR42923:SF3">
    <property type="entry name" value="PROTOPORPHYRINOGEN OXIDASE"/>
    <property type="match status" value="1"/>
</dbReference>
<dbReference type="SUPFAM" id="SSF51905">
    <property type="entry name" value="FAD/NAD(P)-binding domain"/>
    <property type="match status" value="1"/>
</dbReference>
<dbReference type="InterPro" id="IPR002937">
    <property type="entry name" value="Amino_oxidase"/>
</dbReference>
<dbReference type="EMBL" id="GU260706">
    <property type="protein sequence ID" value="ADC35952.1"/>
    <property type="molecule type" value="Genomic_DNA"/>
</dbReference>
<sequence length="434" mass="44897">MSDLRGNDAIVVGGGLAGLTAAALLARAGRRVVLLERSATVGGRAISHVEKGFHLNLGPHAWYVGGPGTRVLQELGITLPGRPPRTSGGFALYQGRMHTLPVGFVSLLTTDLLGVHGKLEAARLLAALARMDTGRFDGVSLSDWLGEHVSDTRARAVLEMFVRVASYTHAPDLLSAGAGLGAMQSVLRHNVLYVHGGWQSIVAALRAKAGALGVRLVTGAPVTEVLHDSGAEGVRLEDGTAVLAPQVIVAGTPAMVRHLLPHAPEPAAVRWSPTPSRAACLDLALAKLPKASALVAFGIDQPLYYSVHSAVADLAPHGGAVVHVAKYLNPSQAADAKADERELEAFMDRLQPGWRAEVVVRRYFPSMTVTNGIPTAAGGGLAGRAPVRISGIEGVYLAGDWVGAEGTLANAAVASAAQAARLITGQAQAVTTAA</sequence>
<accession>E3T6K9</accession>
<evidence type="ECO:0000313" key="2">
    <source>
        <dbReference type="EMBL" id="ADC35952.1"/>
    </source>
</evidence>
<dbReference type="Pfam" id="PF01593">
    <property type="entry name" value="Amino_oxidase"/>
    <property type="match status" value="1"/>
</dbReference>
<evidence type="ECO:0000259" key="1">
    <source>
        <dbReference type="Pfam" id="PF01593"/>
    </source>
</evidence>
<dbReference type="PANTHER" id="PTHR42923">
    <property type="entry name" value="PROTOPORPHYRINOGEN OXIDASE"/>
    <property type="match status" value="1"/>
</dbReference>
<feature type="domain" description="Amine oxidase" evidence="1">
    <location>
        <begin position="16"/>
        <end position="423"/>
    </location>
</feature>
<name>E3T6K9_9BACT</name>
<dbReference type="InterPro" id="IPR050464">
    <property type="entry name" value="Zeta_carotene_desat/Oxidored"/>
</dbReference>
<dbReference type="GO" id="GO:0016491">
    <property type="term" value="F:oxidoreductase activity"/>
    <property type="evidence" value="ECO:0007669"/>
    <property type="project" value="InterPro"/>
</dbReference>
<dbReference type="Gene3D" id="3.50.50.60">
    <property type="entry name" value="FAD/NAD(P)-binding domain"/>
    <property type="match status" value="1"/>
</dbReference>
<reference evidence="2" key="2">
    <citation type="journal article" date="2010" name="Appl. Environ. Microbiol.">
        <title>Comparative analysis of acidobacterial genomic fragments from terrestrial and aquatic metagenomic libraries, with emphasis on acidobacteria subdivision 6.</title>
        <authorList>
            <person name="Kielak A.M."/>
            <person name="van Veen J.A."/>
            <person name="Kowalchuk G.A."/>
        </authorList>
    </citation>
    <scope>NUCLEOTIDE SEQUENCE</scope>
</reference>
<dbReference type="InterPro" id="IPR036188">
    <property type="entry name" value="FAD/NAD-bd_sf"/>
</dbReference>
<dbReference type="Gene3D" id="3.90.660.50">
    <property type="match status" value="1"/>
</dbReference>